<dbReference type="InterPro" id="IPR024253">
    <property type="entry name" value="Phosducin_thioredoxin-like_dom"/>
</dbReference>
<sequence length="200" mass="22733">MSKSDKDIESVPDTTQPALEDEDAMIAALEDDKSAPFTAFREQRIQQLHEEHARAKQLISEGYGQYPELKEEKALMDLITKSELIVVHFSKADFSRCGEMDIHLEALASRHYGTRFAKIYVENSPFLVMKMCIKVLPCILCWKNGKNVDRIVGFEGLGDTPDSFTTDDLEQRLMSSGIIRRNKLEGFNNTGENMQSHDNE</sequence>
<dbReference type="Pfam" id="PF02114">
    <property type="entry name" value="Phosducin"/>
    <property type="match status" value="1"/>
</dbReference>
<dbReference type="EMBL" id="MCBR01020407">
    <property type="protein sequence ID" value="RKF55403.1"/>
    <property type="molecule type" value="Genomic_DNA"/>
</dbReference>
<evidence type="ECO:0000313" key="4">
    <source>
        <dbReference type="EMBL" id="RKF55124.1"/>
    </source>
</evidence>
<evidence type="ECO:0000256" key="2">
    <source>
        <dbReference type="SAM" id="MobiDB-lite"/>
    </source>
</evidence>
<evidence type="ECO:0000259" key="3">
    <source>
        <dbReference type="Pfam" id="PF02114"/>
    </source>
</evidence>
<evidence type="ECO:0000313" key="7">
    <source>
        <dbReference type="Proteomes" id="UP000283383"/>
    </source>
</evidence>
<dbReference type="Proteomes" id="UP000285326">
    <property type="component" value="Unassembled WGS sequence"/>
</dbReference>
<protein>
    <submittedName>
        <fullName evidence="5">Thioredoxin domain-containing protein plp1</fullName>
    </submittedName>
</protein>
<dbReference type="OrthoDB" id="10257948at2759"/>
<comment type="caution">
    <text evidence="5">The sequence shown here is derived from an EMBL/GenBank/DDBJ whole genome shotgun (WGS) entry which is preliminary data.</text>
</comment>
<evidence type="ECO:0000313" key="6">
    <source>
        <dbReference type="EMBL" id="RKF81173.1"/>
    </source>
</evidence>
<comment type="similarity">
    <text evidence="1">Belongs to the phosducin family.</text>
</comment>
<dbReference type="Proteomes" id="UP000285405">
    <property type="component" value="Unassembled WGS sequence"/>
</dbReference>
<feature type="domain" description="Phosducin" evidence="3">
    <location>
        <begin position="25"/>
        <end position="196"/>
    </location>
</feature>
<gene>
    <name evidence="5" type="ORF">GcC1_204027</name>
    <name evidence="6" type="ORF">GcM1_185005</name>
    <name evidence="4" type="ORF">GcM3_204001</name>
</gene>
<proteinExistence type="inferred from homology"/>
<dbReference type="Gene3D" id="3.40.30.10">
    <property type="entry name" value="Glutaredoxin"/>
    <property type="match status" value="1"/>
</dbReference>
<dbReference type="EMBL" id="MCBS01018560">
    <property type="protein sequence ID" value="RKF81173.1"/>
    <property type="molecule type" value="Genomic_DNA"/>
</dbReference>
<name>A0A420HDF6_9PEZI</name>
<reference evidence="7 8" key="1">
    <citation type="journal article" date="2018" name="BMC Genomics">
        <title>Comparative genome analyses reveal sequence features reflecting distinct modes of host-adaptation between dicot and monocot powdery mildew.</title>
        <authorList>
            <person name="Wu Y."/>
            <person name="Ma X."/>
            <person name="Pan Z."/>
            <person name="Kale S.D."/>
            <person name="Song Y."/>
            <person name="King H."/>
            <person name="Zhang Q."/>
            <person name="Presley C."/>
            <person name="Deng X."/>
            <person name="Wei C.I."/>
            <person name="Xiao S."/>
        </authorList>
    </citation>
    <scope>NUCLEOTIDE SEQUENCE [LARGE SCALE GENOMIC DNA]</scope>
    <source>
        <strain evidence="5">UCSC1</strain>
        <strain evidence="6">UMSG1</strain>
        <strain evidence="4">UMSG3</strain>
    </source>
</reference>
<dbReference type="EMBL" id="MCBQ01020422">
    <property type="protein sequence ID" value="RKF55124.1"/>
    <property type="molecule type" value="Genomic_DNA"/>
</dbReference>
<feature type="region of interest" description="Disordered" evidence="2">
    <location>
        <begin position="1"/>
        <end position="23"/>
    </location>
</feature>
<dbReference type="Proteomes" id="UP000283383">
    <property type="component" value="Unassembled WGS sequence"/>
</dbReference>
<dbReference type="STRING" id="62708.A0A420HDF6"/>
<accession>A0A420HDF6</accession>
<organism evidence="5 9">
    <name type="scientific">Golovinomyces cichoracearum</name>
    <dbReference type="NCBI Taxonomy" id="62708"/>
    <lineage>
        <taxon>Eukaryota</taxon>
        <taxon>Fungi</taxon>
        <taxon>Dikarya</taxon>
        <taxon>Ascomycota</taxon>
        <taxon>Pezizomycotina</taxon>
        <taxon>Leotiomycetes</taxon>
        <taxon>Erysiphales</taxon>
        <taxon>Erysiphaceae</taxon>
        <taxon>Golovinomyces</taxon>
    </lineage>
</organism>
<evidence type="ECO:0000313" key="9">
    <source>
        <dbReference type="Proteomes" id="UP000285405"/>
    </source>
</evidence>
<dbReference type="AlphaFoldDB" id="A0A420HDF6"/>
<keyword evidence="7" id="KW-1185">Reference proteome</keyword>
<dbReference type="CDD" id="cd02989">
    <property type="entry name" value="Phd_like_TxnDC9"/>
    <property type="match status" value="1"/>
</dbReference>
<dbReference type="PANTHER" id="PTHR21148">
    <property type="entry name" value="THIOREDOXIN DOMAIN-CONTAINING PROTEIN 9"/>
    <property type="match status" value="1"/>
</dbReference>
<dbReference type="InterPro" id="IPR036249">
    <property type="entry name" value="Thioredoxin-like_sf"/>
</dbReference>
<dbReference type="SUPFAM" id="SSF52833">
    <property type="entry name" value="Thioredoxin-like"/>
    <property type="match status" value="1"/>
</dbReference>
<evidence type="ECO:0000313" key="5">
    <source>
        <dbReference type="EMBL" id="RKF55403.1"/>
    </source>
</evidence>
<evidence type="ECO:0000256" key="1">
    <source>
        <dbReference type="ARBA" id="ARBA00009686"/>
    </source>
</evidence>
<evidence type="ECO:0000313" key="8">
    <source>
        <dbReference type="Proteomes" id="UP000285326"/>
    </source>
</evidence>